<gene>
    <name evidence="1" type="ORF">HELGO_WM37493</name>
</gene>
<name>A0A6S6T2N2_9BACT</name>
<organism evidence="1">
    <name type="scientific">uncultured Sulfurovum sp</name>
    <dbReference type="NCBI Taxonomy" id="269237"/>
    <lineage>
        <taxon>Bacteria</taxon>
        <taxon>Pseudomonadati</taxon>
        <taxon>Campylobacterota</taxon>
        <taxon>Epsilonproteobacteria</taxon>
        <taxon>Campylobacterales</taxon>
        <taxon>Sulfurovaceae</taxon>
        <taxon>Sulfurovum</taxon>
        <taxon>environmental samples</taxon>
    </lineage>
</organism>
<evidence type="ECO:0000313" key="1">
    <source>
        <dbReference type="EMBL" id="CAA6809403.1"/>
    </source>
</evidence>
<accession>A0A6S6T2N2</accession>
<reference evidence="1" key="1">
    <citation type="submission" date="2020-01" db="EMBL/GenBank/DDBJ databases">
        <authorList>
            <person name="Meier V. D."/>
            <person name="Meier V D."/>
        </authorList>
    </citation>
    <scope>NUCLEOTIDE SEQUENCE</scope>
    <source>
        <strain evidence="1">HLG_WM_MAG_02</strain>
    </source>
</reference>
<proteinExistence type="predicted"/>
<dbReference type="EMBL" id="CACVAZ010000059">
    <property type="protein sequence ID" value="CAA6809403.1"/>
    <property type="molecule type" value="Genomic_DNA"/>
</dbReference>
<protein>
    <submittedName>
        <fullName evidence="1">Uncharacterized protein</fullName>
    </submittedName>
</protein>
<dbReference type="AlphaFoldDB" id="A0A6S6T2N2"/>
<sequence length="77" mass="9178">MQITRHAAERFLQRVFSFASYNKEQIRNAIHLLERDLYNLQLREKRRVVLPSFPNFYGVFVENTLVTVIPKRLNASL</sequence>